<dbReference type="Gene3D" id="2.30.30.790">
    <property type="match status" value="1"/>
</dbReference>
<feature type="compositionally biased region" description="Acidic residues" evidence="4">
    <location>
        <begin position="201"/>
        <end position="212"/>
    </location>
</feature>
<sequence>MSTVIDNLERAQLRRVPEFNPGDRVKVHFQVVEGERRRTQVFEGIVISRQGNGARETFIVRKQSFGVGVERTFPLHSPKIEKIEVTSRGDVRRAKLYYLRDRVGKGARVRERGYFGPEEEIAPGLVHAAEVEVETETAGDQSDEVAVLAENETDDSAEAAEQPAADEAPKAEEAPEVDASADVAPDAEDAAQPEGDASPAAEEDAQPAEDGSESSSSDAA</sequence>
<feature type="compositionally biased region" description="Acidic residues" evidence="4">
    <location>
        <begin position="132"/>
        <end position="143"/>
    </location>
</feature>
<reference evidence="5" key="1">
    <citation type="submission" date="2020-05" db="EMBL/GenBank/DDBJ databases">
        <authorList>
            <person name="Chiriac C."/>
            <person name="Salcher M."/>
            <person name="Ghai R."/>
            <person name="Kavagutti S V."/>
        </authorList>
    </citation>
    <scope>NUCLEOTIDE SEQUENCE</scope>
</reference>
<dbReference type="SUPFAM" id="SSF50104">
    <property type="entry name" value="Translation proteins SH3-like domain"/>
    <property type="match status" value="1"/>
</dbReference>
<comment type="similarity">
    <text evidence="1">Belongs to the bacterial ribosomal protein bL19 family.</text>
</comment>
<evidence type="ECO:0000256" key="3">
    <source>
        <dbReference type="ARBA" id="ARBA00023274"/>
    </source>
</evidence>
<dbReference type="EMBL" id="CAESAN010000140">
    <property type="protein sequence ID" value="CAB4346605.1"/>
    <property type="molecule type" value="Genomic_DNA"/>
</dbReference>
<dbReference type="HAMAP" id="MF_00402">
    <property type="entry name" value="Ribosomal_bL19"/>
    <property type="match status" value="1"/>
</dbReference>
<evidence type="ECO:0000256" key="1">
    <source>
        <dbReference type="ARBA" id="ARBA00005781"/>
    </source>
</evidence>
<dbReference type="PANTHER" id="PTHR15680">
    <property type="entry name" value="RIBOSOMAL PROTEIN L19"/>
    <property type="match status" value="1"/>
</dbReference>
<keyword evidence="3" id="KW-0687">Ribonucleoprotein</keyword>
<proteinExistence type="inferred from homology"/>
<dbReference type="InterPro" id="IPR001857">
    <property type="entry name" value="Ribosomal_bL19"/>
</dbReference>
<dbReference type="PRINTS" id="PR00061">
    <property type="entry name" value="RIBOSOMALL19"/>
</dbReference>
<protein>
    <submittedName>
        <fullName evidence="5">Unannotated protein</fullName>
    </submittedName>
</protein>
<accession>A0A6J5ZWX0</accession>
<dbReference type="PROSITE" id="PS01015">
    <property type="entry name" value="RIBOSOMAL_L19"/>
    <property type="match status" value="1"/>
</dbReference>
<dbReference type="InterPro" id="IPR008991">
    <property type="entry name" value="Translation_prot_SH3-like_sf"/>
</dbReference>
<evidence type="ECO:0000256" key="4">
    <source>
        <dbReference type="SAM" id="MobiDB-lite"/>
    </source>
</evidence>
<dbReference type="PANTHER" id="PTHR15680:SF9">
    <property type="entry name" value="LARGE RIBOSOMAL SUBUNIT PROTEIN BL19M"/>
    <property type="match status" value="1"/>
</dbReference>
<organism evidence="5">
    <name type="scientific">freshwater metagenome</name>
    <dbReference type="NCBI Taxonomy" id="449393"/>
    <lineage>
        <taxon>unclassified sequences</taxon>
        <taxon>metagenomes</taxon>
        <taxon>ecological metagenomes</taxon>
    </lineage>
</organism>
<dbReference type="FunFam" id="2.30.30.790:FF:000001">
    <property type="entry name" value="50S ribosomal protein L19"/>
    <property type="match status" value="1"/>
</dbReference>
<feature type="region of interest" description="Disordered" evidence="4">
    <location>
        <begin position="132"/>
        <end position="220"/>
    </location>
</feature>
<keyword evidence="2" id="KW-0689">Ribosomal protein</keyword>
<name>A0A6J5ZWX0_9ZZZZ</name>
<dbReference type="InterPro" id="IPR038657">
    <property type="entry name" value="Ribosomal_bL19_sf"/>
</dbReference>
<evidence type="ECO:0000313" key="5">
    <source>
        <dbReference type="EMBL" id="CAB4346605.1"/>
    </source>
</evidence>
<dbReference type="Pfam" id="PF01245">
    <property type="entry name" value="Ribosomal_L19"/>
    <property type="match status" value="1"/>
</dbReference>
<evidence type="ECO:0000256" key="2">
    <source>
        <dbReference type="ARBA" id="ARBA00022980"/>
    </source>
</evidence>
<gene>
    <name evidence="5" type="ORF">UFOPK3547_01410</name>
</gene>
<dbReference type="NCBIfam" id="TIGR01024">
    <property type="entry name" value="rplS_bact"/>
    <property type="match status" value="1"/>
</dbReference>
<dbReference type="GO" id="GO:0006412">
    <property type="term" value="P:translation"/>
    <property type="evidence" value="ECO:0007669"/>
    <property type="project" value="InterPro"/>
</dbReference>
<dbReference type="InterPro" id="IPR018257">
    <property type="entry name" value="Ribosomal_bL19_CS"/>
</dbReference>
<dbReference type="AlphaFoldDB" id="A0A6J5ZWX0"/>
<dbReference type="GO" id="GO:0003735">
    <property type="term" value="F:structural constituent of ribosome"/>
    <property type="evidence" value="ECO:0007669"/>
    <property type="project" value="InterPro"/>
</dbReference>
<dbReference type="GO" id="GO:0022625">
    <property type="term" value="C:cytosolic large ribosomal subunit"/>
    <property type="evidence" value="ECO:0007669"/>
    <property type="project" value="TreeGrafter"/>
</dbReference>